<dbReference type="GO" id="GO:0012505">
    <property type="term" value="C:endomembrane system"/>
    <property type="evidence" value="ECO:0007669"/>
    <property type="project" value="TreeGrafter"/>
</dbReference>
<evidence type="ECO:0000256" key="1">
    <source>
        <dbReference type="ARBA" id="ARBA00009191"/>
    </source>
</evidence>
<gene>
    <name evidence="5" type="ORF">CLV67_111189</name>
</gene>
<keyword evidence="6" id="KW-1185">Reference proteome</keyword>
<dbReference type="AlphaFoldDB" id="A0A2T0K882"/>
<dbReference type="InterPro" id="IPR011042">
    <property type="entry name" value="6-blade_b-propeller_TolB-like"/>
</dbReference>
<evidence type="ECO:0000313" key="6">
    <source>
        <dbReference type="Proteomes" id="UP000239415"/>
    </source>
</evidence>
<dbReference type="InterPro" id="IPR018119">
    <property type="entry name" value="Strictosidine_synth_cons-reg"/>
</dbReference>
<feature type="domain" description="Strictosidine synthase conserved region" evidence="4">
    <location>
        <begin position="129"/>
        <end position="208"/>
    </location>
</feature>
<dbReference type="OrthoDB" id="3332247at2"/>
<name>A0A2T0K882_9ACTN</name>
<organism evidence="5 6">
    <name type="scientific">Actinoplanes italicus</name>
    <dbReference type="NCBI Taxonomy" id="113567"/>
    <lineage>
        <taxon>Bacteria</taxon>
        <taxon>Bacillati</taxon>
        <taxon>Actinomycetota</taxon>
        <taxon>Actinomycetes</taxon>
        <taxon>Micromonosporales</taxon>
        <taxon>Micromonosporaceae</taxon>
        <taxon>Actinoplanes</taxon>
    </lineage>
</organism>
<evidence type="ECO:0000313" key="5">
    <source>
        <dbReference type="EMBL" id="PRX19041.1"/>
    </source>
</evidence>
<dbReference type="Proteomes" id="UP000239415">
    <property type="component" value="Unassembled WGS sequence"/>
</dbReference>
<proteinExistence type="inferred from homology"/>
<protein>
    <submittedName>
        <fullName evidence="5">Sugar lactone lactonase YvrE</fullName>
    </submittedName>
</protein>
<sequence length="328" mass="35027">MARRWIRPRRWSPPALAPGEPAAPLRVLYTLPTGGHGPEDVVFDADGRMITGLADGRIVRIDPANGDRTVLAETGGRPLGLHPGADGGVLVCDHDRGLLRVATDGTVEVLVDTVDGEPLTFASNVVEAPDGTIYFTSSTTRWNLDDHLGDVFEHSCTGRLLQRDPSGAVTVLLDGLKFANGLVLAADGLSLLVAETAGYRIQRYLLDGPRAGTTEMLVENLPGFPDNLWLGSDGLIWAGIAAPRDRLLDRLLPLPGFLRLLVWNLPVAFRPGAVPIAWVMAFDPTGRIVHDLRSSDGSYGFVTSAAEHNGTLVAGSLTRDDIAILATP</sequence>
<comment type="similarity">
    <text evidence="1">Belongs to the strictosidine synthase family.</text>
</comment>
<evidence type="ECO:0000256" key="3">
    <source>
        <dbReference type="ARBA" id="ARBA00023180"/>
    </source>
</evidence>
<accession>A0A2T0K882</accession>
<reference evidence="5 6" key="1">
    <citation type="submission" date="2018-03" db="EMBL/GenBank/DDBJ databases">
        <title>Genomic Encyclopedia of Archaeal and Bacterial Type Strains, Phase II (KMG-II): from individual species to whole genera.</title>
        <authorList>
            <person name="Goeker M."/>
        </authorList>
    </citation>
    <scope>NUCLEOTIDE SEQUENCE [LARGE SCALE GENOMIC DNA]</scope>
    <source>
        <strain evidence="5 6">DSM 43146</strain>
    </source>
</reference>
<dbReference type="PANTHER" id="PTHR10426:SF88">
    <property type="entry name" value="ADIPOCYTE PLASMA MEMBRANE-ASSOCIATED PROTEIN HEMOMUCIN-RELATED"/>
    <property type="match status" value="1"/>
</dbReference>
<dbReference type="Pfam" id="PF20067">
    <property type="entry name" value="SSL_N"/>
    <property type="match status" value="1"/>
</dbReference>
<dbReference type="GO" id="GO:0016787">
    <property type="term" value="F:hydrolase activity"/>
    <property type="evidence" value="ECO:0007669"/>
    <property type="project" value="TreeGrafter"/>
</dbReference>
<evidence type="ECO:0000259" key="4">
    <source>
        <dbReference type="Pfam" id="PF03088"/>
    </source>
</evidence>
<dbReference type="EMBL" id="PVMZ01000011">
    <property type="protein sequence ID" value="PRX19041.1"/>
    <property type="molecule type" value="Genomic_DNA"/>
</dbReference>
<comment type="caution">
    <text evidence="5">The sequence shown here is derived from an EMBL/GenBank/DDBJ whole genome shotgun (WGS) entry which is preliminary data.</text>
</comment>
<dbReference type="RefSeq" id="WP_106323020.1">
    <property type="nucleotide sequence ID" value="NZ_BOMO01000090.1"/>
</dbReference>
<dbReference type="Pfam" id="PF03088">
    <property type="entry name" value="Str_synth"/>
    <property type="match status" value="1"/>
</dbReference>
<dbReference type="PANTHER" id="PTHR10426">
    <property type="entry name" value="STRICTOSIDINE SYNTHASE-RELATED"/>
    <property type="match status" value="1"/>
</dbReference>
<keyword evidence="3" id="KW-0325">Glycoprotein</keyword>
<evidence type="ECO:0000256" key="2">
    <source>
        <dbReference type="ARBA" id="ARBA00022553"/>
    </source>
</evidence>
<dbReference type="Gene3D" id="2.120.10.30">
    <property type="entry name" value="TolB, C-terminal domain"/>
    <property type="match status" value="1"/>
</dbReference>
<keyword evidence="2" id="KW-0597">Phosphoprotein</keyword>
<dbReference type="SUPFAM" id="SSF63829">
    <property type="entry name" value="Calcium-dependent phosphotriesterase"/>
    <property type="match status" value="1"/>
</dbReference>